<accession>A0AAD9IWT4</accession>
<dbReference type="Proteomes" id="UP001209878">
    <property type="component" value="Unassembled WGS sequence"/>
</dbReference>
<name>A0AAD9IWT4_RIDPI</name>
<evidence type="ECO:0008006" key="3">
    <source>
        <dbReference type="Google" id="ProtNLM"/>
    </source>
</evidence>
<gene>
    <name evidence="1" type="ORF">NP493_5147g00001</name>
</gene>
<proteinExistence type="predicted"/>
<protein>
    <recommendedName>
        <fullName evidence="3">RNA-directed DNA polymerase from mobile element jockey</fullName>
    </recommendedName>
</protein>
<organism evidence="1 2">
    <name type="scientific">Ridgeia piscesae</name>
    <name type="common">Tubeworm</name>
    <dbReference type="NCBI Taxonomy" id="27915"/>
    <lineage>
        <taxon>Eukaryota</taxon>
        <taxon>Metazoa</taxon>
        <taxon>Spiralia</taxon>
        <taxon>Lophotrochozoa</taxon>
        <taxon>Annelida</taxon>
        <taxon>Polychaeta</taxon>
        <taxon>Sedentaria</taxon>
        <taxon>Canalipalpata</taxon>
        <taxon>Sabellida</taxon>
        <taxon>Siboglinidae</taxon>
        <taxon>Ridgeia</taxon>
    </lineage>
</organism>
<keyword evidence="2" id="KW-1185">Reference proteome</keyword>
<evidence type="ECO:0000313" key="1">
    <source>
        <dbReference type="EMBL" id="KAK2141735.1"/>
    </source>
</evidence>
<dbReference type="PANTHER" id="PTHR33332">
    <property type="entry name" value="REVERSE TRANSCRIPTASE DOMAIN-CONTAINING PROTEIN"/>
    <property type="match status" value="1"/>
</dbReference>
<evidence type="ECO:0000313" key="2">
    <source>
        <dbReference type="Proteomes" id="UP001209878"/>
    </source>
</evidence>
<comment type="caution">
    <text evidence="1">The sequence shown here is derived from an EMBL/GenBank/DDBJ whole genome shotgun (WGS) entry which is preliminary data.</text>
</comment>
<dbReference type="EMBL" id="JAODUO010005129">
    <property type="protein sequence ID" value="KAK2141735.1"/>
    <property type="molecule type" value="Genomic_DNA"/>
</dbReference>
<sequence length="201" mass="23444">MLDAVTSEKDLGVTIDQQLKFSNHIQNAVKKANRVLGCLARTFRHLNKDTFLLLYKAMVRPHLEYASCVWCPHLIKDRDLIEQVQRRATRLVPETKGLPYNSRLKELQLPTLNYRRQRTDIIQTFKIIKRIDSVNQDCRCSQCPSKLMFKKASGTTRGHSEKLQTQRATGYRHHFFSTRVVKMWNSLSDDTVQARTVNELK</sequence>
<dbReference type="AlphaFoldDB" id="A0AAD9IWT4"/>
<reference evidence="1" key="1">
    <citation type="journal article" date="2023" name="Mol. Biol. Evol.">
        <title>Third-Generation Sequencing Reveals the Adaptive Role of the Epigenome in Three Deep-Sea Polychaetes.</title>
        <authorList>
            <person name="Perez M."/>
            <person name="Aroh O."/>
            <person name="Sun Y."/>
            <person name="Lan Y."/>
            <person name="Juniper S.K."/>
            <person name="Young C.R."/>
            <person name="Angers B."/>
            <person name="Qian P.Y."/>
        </authorList>
    </citation>
    <scope>NUCLEOTIDE SEQUENCE</scope>
    <source>
        <strain evidence="1">R07B-5</strain>
    </source>
</reference>